<organism evidence="1 2">
    <name type="scientific">Paenibacillus albiflavus</name>
    <dbReference type="NCBI Taxonomy" id="2545760"/>
    <lineage>
        <taxon>Bacteria</taxon>
        <taxon>Bacillati</taxon>
        <taxon>Bacillota</taxon>
        <taxon>Bacilli</taxon>
        <taxon>Bacillales</taxon>
        <taxon>Paenibacillaceae</taxon>
        <taxon>Paenibacillus</taxon>
    </lineage>
</organism>
<dbReference type="OrthoDB" id="2940746at2"/>
<gene>
    <name evidence="1" type="ORF">E0485_05285</name>
</gene>
<evidence type="ECO:0000313" key="2">
    <source>
        <dbReference type="Proteomes" id="UP000295418"/>
    </source>
</evidence>
<accession>A0A4V2WPG6</accession>
<name>A0A4V2WPG6_9BACL</name>
<sequence length="132" mass="15752">MDKSELRLLQLFDQFQVRITSLNIEQKIYTIDNLRDIKRSKQEWWYKAGVYYFVQDGVVKYVGKANLGTGLRKRIYNQIEAFGEPNRWDTVISDPSVKVGMFIFPDDDWHWIASLELMLLDSIRPEMYKRLP</sequence>
<reference evidence="1 2" key="1">
    <citation type="submission" date="2019-03" db="EMBL/GenBank/DDBJ databases">
        <authorList>
            <person name="Kim M.K.M."/>
        </authorList>
    </citation>
    <scope>NUCLEOTIDE SEQUENCE [LARGE SCALE GENOMIC DNA]</scope>
    <source>
        <strain evidence="1 2">18JY21-1</strain>
    </source>
</reference>
<evidence type="ECO:0000313" key="1">
    <source>
        <dbReference type="EMBL" id="TCZ79282.1"/>
    </source>
</evidence>
<keyword evidence="2" id="KW-1185">Reference proteome</keyword>
<proteinExistence type="predicted"/>
<dbReference type="RefSeq" id="WP_132416939.1">
    <property type="nucleotide sequence ID" value="NZ_SKFG01000003.1"/>
</dbReference>
<comment type="caution">
    <text evidence="1">The sequence shown here is derived from an EMBL/GenBank/DDBJ whole genome shotgun (WGS) entry which is preliminary data.</text>
</comment>
<dbReference type="AlphaFoldDB" id="A0A4V2WPG6"/>
<dbReference type="EMBL" id="SKFG01000003">
    <property type="protein sequence ID" value="TCZ79282.1"/>
    <property type="molecule type" value="Genomic_DNA"/>
</dbReference>
<evidence type="ECO:0008006" key="3">
    <source>
        <dbReference type="Google" id="ProtNLM"/>
    </source>
</evidence>
<protein>
    <recommendedName>
        <fullName evidence="3">GIY-YIG nuclease family protein</fullName>
    </recommendedName>
</protein>
<dbReference type="Proteomes" id="UP000295418">
    <property type="component" value="Unassembled WGS sequence"/>
</dbReference>